<reference evidence="7 8" key="1">
    <citation type="journal article" date="2015" name="J. Biotechnol.">
        <title>Complete genome sequence of a malodorant-producing acetogen, Clostridium scatologenes ATCC 25775(T).</title>
        <authorList>
            <person name="Zhu Z."/>
            <person name="Guo T."/>
            <person name="Zheng H."/>
            <person name="Song T."/>
            <person name="Ouyang P."/>
            <person name="Xie J."/>
        </authorList>
    </citation>
    <scope>NUCLEOTIDE SEQUENCE [LARGE SCALE GENOMIC DNA]</scope>
    <source>
        <strain evidence="7 8">ATCC 25775</strain>
    </source>
</reference>
<dbReference type="InterPro" id="IPR017946">
    <property type="entry name" value="PLC-like_Pdiesterase_TIM-brl"/>
</dbReference>
<evidence type="ECO:0000259" key="6">
    <source>
        <dbReference type="SMART" id="SM00148"/>
    </source>
</evidence>
<feature type="domain" description="Phosphatidylinositol-specific phospholipase C X" evidence="6">
    <location>
        <begin position="227"/>
        <end position="375"/>
    </location>
</feature>
<dbReference type="CDD" id="cd08587">
    <property type="entry name" value="PI-PLCXDc_like"/>
    <property type="match status" value="1"/>
</dbReference>
<proteinExistence type="predicted"/>
<organism evidence="7 8">
    <name type="scientific">Clostridium scatologenes</name>
    <dbReference type="NCBI Taxonomy" id="1548"/>
    <lineage>
        <taxon>Bacteria</taxon>
        <taxon>Bacillati</taxon>
        <taxon>Bacillota</taxon>
        <taxon>Clostridia</taxon>
        <taxon>Eubacteriales</taxon>
        <taxon>Clostridiaceae</taxon>
        <taxon>Clostridium</taxon>
    </lineage>
</organism>
<dbReference type="PANTHER" id="PTHR13593">
    <property type="match status" value="1"/>
</dbReference>
<comment type="catalytic activity">
    <reaction evidence="1">
        <text>a 1,2-diacyl-sn-glycero-3-phospho-(1D-myo-inositol) = 1D-myo-inositol 1,2-cyclic phosphate + a 1,2-diacyl-sn-glycerol</text>
        <dbReference type="Rhea" id="RHEA:17093"/>
        <dbReference type="ChEBI" id="CHEBI:17815"/>
        <dbReference type="ChEBI" id="CHEBI:57880"/>
        <dbReference type="ChEBI" id="CHEBI:58484"/>
        <dbReference type="EC" id="4.6.1.13"/>
    </reaction>
</comment>
<dbReference type="KEGG" id="csq:CSCA_2192"/>
<dbReference type="HOGENOM" id="CLU_575947_0_0_9"/>
<evidence type="ECO:0000256" key="3">
    <source>
        <dbReference type="ARBA" id="ARBA00019758"/>
    </source>
</evidence>
<evidence type="ECO:0000313" key="8">
    <source>
        <dbReference type="Proteomes" id="UP000033115"/>
    </source>
</evidence>
<protein>
    <recommendedName>
        <fullName evidence="3">1-phosphatidylinositol phosphodiesterase</fullName>
        <ecNumber evidence="2">4.6.1.13</ecNumber>
    </recommendedName>
    <alternativeName>
        <fullName evidence="4">Phosphatidylinositol diacylglycerol-lyase</fullName>
    </alternativeName>
    <alternativeName>
        <fullName evidence="5">Phosphatidylinositol-specific phospholipase C</fullName>
    </alternativeName>
</protein>
<dbReference type="Proteomes" id="UP000033115">
    <property type="component" value="Chromosome"/>
</dbReference>
<dbReference type="GO" id="GO:0006629">
    <property type="term" value="P:lipid metabolic process"/>
    <property type="evidence" value="ECO:0007669"/>
    <property type="project" value="InterPro"/>
</dbReference>
<dbReference type="STRING" id="1548.CSCA_2192"/>
<dbReference type="GO" id="GO:0008081">
    <property type="term" value="F:phosphoric diester hydrolase activity"/>
    <property type="evidence" value="ECO:0007669"/>
    <property type="project" value="InterPro"/>
</dbReference>
<dbReference type="RefSeq" id="WP_029163064.1">
    <property type="nucleotide sequence ID" value="NZ_CP009933.1"/>
</dbReference>
<dbReference type="GO" id="GO:0004436">
    <property type="term" value="F:phosphatidylinositol diacylglycerol-lyase activity"/>
    <property type="evidence" value="ECO:0007669"/>
    <property type="project" value="UniProtKB-EC"/>
</dbReference>
<dbReference type="EC" id="4.6.1.13" evidence="2"/>
<dbReference type="EMBL" id="CP009933">
    <property type="protein sequence ID" value="AKA69317.1"/>
    <property type="molecule type" value="Genomic_DNA"/>
</dbReference>
<gene>
    <name evidence="7" type="ORF">CSCA_2192</name>
</gene>
<dbReference type="PROSITE" id="PS50007">
    <property type="entry name" value="PIPLC_X_DOMAIN"/>
    <property type="match status" value="1"/>
</dbReference>
<evidence type="ECO:0000256" key="2">
    <source>
        <dbReference type="ARBA" id="ARBA00012581"/>
    </source>
</evidence>
<dbReference type="PANTHER" id="PTHR13593:SF113">
    <property type="entry name" value="SI:DKEY-266F7.9"/>
    <property type="match status" value="1"/>
</dbReference>
<dbReference type="InterPro" id="IPR051057">
    <property type="entry name" value="PI-PLC_domain"/>
</dbReference>
<dbReference type="Gene3D" id="3.20.20.190">
    <property type="entry name" value="Phosphatidylinositol (PI) phosphodiesterase"/>
    <property type="match status" value="1"/>
</dbReference>
<sequence length="494" mass="55961">MGQGGTLRIINASNYVLKLSYFNSYQMDSWDGKFPSVINQGEIKDVYIEWDEYIFDTSSDDSGNAGYSIVGTDRHFEIQARWRYLQVDWQNTIQDPKFCVQPNAQIANLGWVHDGTVTLTFCAVNDNNLVNISHLPIMEYSVKKDFKNVDNTKIEKELVKYVSIQDKGQPFSNLLAMVEEKGGTKLESNLVGLLKQTIEKPEQILAESYSDGDSAYLKNWMETYGSVIKNTPLDDLTLVCTHNSGTYNMVSPFGSPWTKCQNLSISDQLNKGVRVLDLRVGEDNGNFILVHDTWRSEISLEDALKQVQGFIARNPKEVVILDFHSFIALNGQFDENKLYNLVTTSLGNLIYHYNGHVPTLSEIWSTQSRVIVSWSGNNKPTEFFPVIDQKWFNKDNLRDLYSAIQDEMKNNHDNKGLWSTCAIITPSASNITPIQSISELSNWFQAGGEWAKDANIIAVDFVEKTNIVQQAISECLIKSVSKKYHNDVCFALTK</sequence>
<dbReference type="Pfam" id="PF26146">
    <property type="entry name" value="PI-PLC_X"/>
    <property type="match status" value="1"/>
</dbReference>
<name>A0A0E3JNI5_CLOSL</name>
<evidence type="ECO:0000313" key="7">
    <source>
        <dbReference type="EMBL" id="AKA69317.1"/>
    </source>
</evidence>
<evidence type="ECO:0000256" key="5">
    <source>
        <dbReference type="ARBA" id="ARBA00030782"/>
    </source>
</evidence>
<dbReference type="AlphaFoldDB" id="A0A0E3JNI5"/>
<keyword evidence="8" id="KW-1185">Reference proteome</keyword>
<evidence type="ECO:0000256" key="4">
    <source>
        <dbReference type="ARBA" id="ARBA00030474"/>
    </source>
</evidence>
<dbReference type="SMART" id="SM00148">
    <property type="entry name" value="PLCXc"/>
    <property type="match status" value="1"/>
</dbReference>
<dbReference type="SUPFAM" id="SSF51695">
    <property type="entry name" value="PLC-like phosphodiesterases"/>
    <property type="match status" value="1"/>
</dbReference>
<dbReference type="InterPro" id="IPR000909">
    <property type="entry name" value="PLipase_C_PInositol-sp_X_dom"/>
</dbReference>
<evidence type="ECO:0000256" key="1">
    <source>
        <dbReference type="ARBA" id="ARBA00001316"/>
    </source>
</evidence>
<accession>A0A0E3JNI5</accession>